<accession>A0A376H351</accession>
<reference evidence="1 2" key="1">
    <citation type="submission" date="2018-06" db="EMBL/GenBank/DDBJ databases">
        <authorList>
            <consortium name="Pathogen Informatics"/>
            <person name="Doyle S."/>
        </authorList>
    </citation>
    <scope>NUCLEOTIDE SEQUENCE [LARGE SCALE GENOMIC DNA]</scope>
    <source>
        <strain evidence="1 2">NCTC12360</strain>
    </source>
</reference>
<proteinExistence type="predicted"/>
<gene>
    <name evidence="1" type="ORF">NCTC12360_02583</name>
</gene>
<protein>
    <submittedName>
        <fullName evidence="1">Protein of uncharacterized function (DUF3230)</fullName>
    </submittedName>
</protein>
<organism evidence="1 2">
    <name type="scientific">Enterococcus gallinarum</name>
    <dbReference type="NCBI Taxonomy" id="1353"/>
    <lineage>
        <taxon>Bacteria</taxon>
        <taxon>Bacillati</taxon>
        <taxon>Bacillota</taxon>
        <taxon>Bacilli</taxon>
        <taxon>Lactobacillales</taxon>
        <taxon>Enterococcaceae</taxon>
        <taxon>Enterococcus</taxon>
    </lineage>
</organism>
<dbReference type="Pfam" id="PF06124">
    <property type="entry name" value="DUF960"/>
    <property type="match status" value="1"/>
</dbReference>
<evidence type="ECO:0000313" key="2">
    <source>
        <dbReference type="Proteomes" id="UP000254807"/>
    </source>
</evidence>
<dbReference type="EMBL" id="UFYW01000001">
    <property type="protein sequence ID" value="STD84060.1"/>
    <property type="molecule type" value="Genomic_DNA"/>
</dbReference>
<dbReference type="Gene3D" id="3.10.450.150">
    <property type="entry name" value="enterococcus faecalis protein"/>
    <property type="match status" value="1"/>
</dbReference>
<dbReference type="InterPro" id="IPR009303">
    <property type="entry name" value="DUF960"/>
</dbReference>
<dbReference type="OrthoDB" id="2225914at2"/>
<evidence type="ECO:0000313" key="1">
    <source>
        <dbReference type="EMBL" id="STD84060.1"/>
    </source>
</evidence>
<sequence>MFEPFDSGRSRYASGGIVQTMPGELIDSLWLIIDLDLKGVIPLENLLTFHVKNNDGRVSIHFSQDDRRAGMCIDLPIAYNEYLPQTVYAYDDGQRQTILLPSEAS</sequence>
<dbReference type="AlphaFoldDB" id="A0A376H351"/>
<name>A0A376H351_ENTGA</name>
<keyword evidence="2" id="KW-1185">Reference proteome</keyword>
<dbReference type="Proteomes" id="UP000254807">
    <property type="component" value="Unassembled WGS sequence"/>
</dbReference>
<dbReference type="RefSeq" id="WP_060813121.1">
    <property type="nucleotide sequence ID" value="NZ_JAJGOJ010000003.1"/>
</dbReference>